<dbReference type="CDD" id="cd02236">
    <property type="entry name" value="cupin_CV2614-like"/>
    <property type="match status" value="1"/>
</dbReference>
<organism evidence="4 5">
    <name type="scientific">Roseibium aquae</name>
    <dbReference type="NCBI Taxonomy" id="1323746"/>
    <lineage>
        <taxon>Bacteria</taxon>
        <taxon>Pseudomonadati</taxon>
        <taxon>Pseudomonadota</taxon>
        <taxon>Alphaproteobacteria</taxon>
        <taxon>Hyphomicrobiales</taxon>
        <taxon>Stappiaceae</taxon>
        <taxon>Roseibium</taxon>
    </lineage>
</organism>
<keyword evidence="5" id="KW-1185">Reference proteome</keyword>
<dbReference type="RefSeq" id="WP_150495669.1">
    <property type="nucleotide sequence ID" value="NZ_BMFA01000004.1"/>
</dbReference>
<dbReference type="EMBL" id="BMFA01000004">
    <property type="protein sequence ID" value="GGB44888.1"/>
    <property type="molecule type" value="Genomic_DNA"/>
</dbReference>
<keyword evidence="2" id="KW-0732">Signal</keyword>
<feature type="chain" id="PRO_5037724431" description="Cupin type-2 domain-containing protein" evidence="2">
    <location>
        <begin position="30"/>
        <end position="188"/>
    </location>
</feature>
<reference evidence="4" key="1">
    <citation type="journal article" date="2014" name="Int. J. Syst. Evol. Microbiol.">
        <title>Complete genome sequence of Corynebacterium casei LMG S-19264T (=DSM 44701T), isolated from a smear-ripened cheese.</title>
        <authorList>
            <consortium name="US DOE Joint Genome Institute (JGI-PGF)"/>
            <person name="Walter F."/>
            <person name="Albersmeier A."/>
            <person name="Kalinowski J."/>
            <person name="Ruckert C."/>
        </authorList>
    </citation>
    <scope>NUCLEOTIDE SEQUENCE</scope>
    <source>
        <strain evidence="4">CGMCC 1.12426</strain>
    </source>
</reference>
<dbReference type="AlphaFoldDB" id="A0A916WZK3"/>
<name>A0A916WZK3_9HYPH</name>
<evidence type="ECO:0000313" key="5">
    <source>
        <dbReference type="Proteomes" id="UP000605148"/>
    </source>
</evidence>
<evidence type="ECO:0000259" key="3">
    <source>
        <dbReference type="Pfam" id="PF07883"/>
    </source>
</evidence>
<accession>A0A916WZK3</accession>
<sequence length="188" mass="19395">MTCKQKVFVSGLAAAFLAALALGPGPGYAADKSLTPDSKPGPASPDAKPGSAAAKAVEEAAKTPYPAVQDVLKTGQTVTGGPLAFPQVNPSLHAYVVTLTPGQTTDWHMHQAPMFAYVLEGEVTVTYDGHGKEVFEAGDGLLEAIDTIHQARNTGETAARILAVVMLGDEKNATVLSSPPGNEKATIE</sequence>
<feature type="domain" description="Cupin type-2" evidence="3">
    <location>
        <begin position="96"/>
        <end position="165"/>
    </location>
</feature>
<feature type="region of interest" description="Disordered" evidence="1">
    <location>
        <begin position="29"/>
        <end position="56"/>
    </location>
</feature>
<proteinExistence type="predicted"/>
<dbReference type="InterPro" id="IPR014710">
    <property type="entry name" value="RmlC-like_jellyroll"/>
</dbReference>
<evidence type="ECO:0000256" key="1">
    <source>
        <dbReference type="SAM" id="MobiDB-lite"/>
    </source>
</evidence>
<reference evidence="4" key="2">
    <citation type="submission" date="2020-09" db="EMBL/GenBank/DDBJ databases">
        <authorList>
            <person name="Sun Q."/>
            <person name="Zhou Y."/>
        </authorList>
    </citation>
    <scope>NUCLEOTIDE SEQUENCE</scope>
    <source>
        <strain evidence="4">CGMCC 1.12426</strain>
    </source>
</reference>
<evidence type="ECO:0000313" key="4">
    <source>
        <dbReference type="EMBL" id="GGB44888.1"/>
    </source>
</evidence>
<dbReference type="Gene3D" id="2.60.120.10">
    <property type="entry name" value="Jelly Rolls"/>
    <property type="match status" value="1"/>
</dbReference>
<dbReference type="Proteomes" id="UP000605148">
    <property type="component" value="Unassembled WGS sequence"/>
</dbReference>
<evidence type="ECO:0000256" key="2">
    <source>
        <dbReference type="SAM" id="SignalP"/>
    </source>
</evidence>
<comment type="caution">
    <text evidence="4">The sequence shown here is derived from an EMBL/GenBank/DDBJ whole genome shotgun (WGS) entry which is preliminary data.</text>
</comment>
<gene>
    <name evidence="4" type="ORF">GCM10011316_16090</name>
</gene>
<dbReference type="OrthoDB" id="9800684at2"/>
<dbReference type="Pfam" id="PF07883">
    <property type="entry name" value="Cupin_2"/>
    <property type="match status" value="1"/>
</dbReference>
<dbReference type="SUPFAM" id="SSF51182">
    <property type="entry name" value="RmlC-like cupins"/>
    <property type="match status" value="1"/>
</dbReference>
<feature type="signal peptide" evidence="2">
    <location>
        <begin position="1"/>
        <end position="29"/>
    </location>
</feature>
<dbReference type="InterPro" id="IPR013096">
    <property type="entry name" value="Cupin_2"/>
</dbReference>
<dbReference type="PANTHER" id="PTHR38599">
    <property type="entry name" value="CUPIN DOMAIN PROTEIN (AFU_ORTHOLOGUE AFUA_3G13620)"/>
    <property type="match status" value="1"/>
</dbReference>
<dbReference type="InterPro" id="IPR011051">
    <property type="entry name" value="RmlC_Cupin_sf"/>
</dbReference>
<protein>
    <recommendedName>
        <fullName evidence="3">Cupin type-2 domain-containing protein</fullName>
    </recommendedName>
</protein>
<dbReference type="PANTHER" id="PTHR38599:SF1">
    <property type="entry name" value="CUPIN DOMAIN PROTEIN (AFU_ORTHOLOGUE AFUA_3G13620)"/>
    <property type="match status" value="1"/>
</dbReference>